<dbReference type="EMBL" id="CP120682">
    <property type="protein sequence ID" value="WKN36472.1"/>
    <property type="molecule type" value="Genomic_DNA"/>
</dbReference>
<dbReference type="Gene3D" id="3.90.1200.10">
    <property type="match status" value="1"/>
</dbReference>
<dbReference type="Pfam" id="PF03881">
    <property type="entry name" value="Fructosamin_kin"/>
    <property type="match status" value="1"/>
</dbReference>
<sequence length="299" mass="34234">MPDKLIPKVRAFVEGSLSNALNQTVVVKASHAIGGGCINHAMRLKTNVGDFFLKWNDQGPDDLFLRESEGLKTLRNVESCLCIPKVIVARAPEDGVPGVLVTEFLSPYEGKQSDQDEYLGRGIAQVHEDIQPLYGFDHDNYCGSTIQNNDWNNDWVDFFGQQRIWHLVKLIEARRIIRGQEHQIYEQLVDKLPELIDHQPKASLNHGDLWSGNYMYSQYGPALIDPACYYADREFDLAMMAMFGGFSDRVWSAYQEYSPLPDGWQERVSLYQLYHYLNHFYLFGGHYGQQALAIAKQYV</sequence>
<dbReference type="GO" id="GO:0016301">
    <property type="term" value="F:kinase activity"/>
    <property type="evidence" value="ECO:0007669"/>
    <property type="project" value="UniProtKB-UniRule"/>
</dbReference>
<organism evidence="3">
    <name type="scientific">Roseihalotalea indica</name>
    <dbReference type="NCBI Taxonomy" id="2867963"/>
    <lineage>
        <taxon>Bacteria</taxon>
        <taxon>Pseudomonadati</taxon>
        <taxon>Bacteroidota</taxon>
        <taxon>Cytophagia</taxon>
        <taxon>Cytophagales</taxon>
        <taxon>Catalimonadaceae</taxon>
        <taxon>Roseihalotalea</taxon>
    </lineage>
</organism>
<proteinExistence type="inferred from homology"/>
<dbReference type="Gene3D" id="3.30.200.20">
    <property type="entry name" value="Phosphorylase Kinase, domain 1"/>
    <property type="match status" value="1"/>
</dbReference>
<accession>A0AA49GKF4</accession>
<dbReference type="PIRSF" id="PIRSF006221">
    <property type="entry name" value="Ketosamine-3-kinase"/>
    <property type="match status" value="1"/>
</dbReference>
<dbReference type="InterPro" id="IPR016477">
    <property type="entry name" value="Fructo-/Ketosamine-3-kinase"/>
</dbReference>
<evidence type="ECO:0000256" key="1">
    <source>
        <dbReference type="ARBA" id="ARBA00009460"/>
    </source>
</evidence>
<comment type="similarity">
    <text evidence="1 2">Belongs to the fructosamine kinase family.</text>
</comment>
<evidence type="ECO:0000256" key="2">
    <source>
        <dbReference type="PIRNR" id="PIRNR006221"/>
    </source>
</evidence>
<protein>
    <submittedName>
        <fullName evidence="3">Fructosamine kinase family protein</fullName>
    </submittedName>
</protein>
<reference evidence="3" key="2">
    <citation type="journal article" date="2024" name="Antonie Van Leeuwenhoek">
        <title>Roseihalotalea indica gen. nov., sp. nov., a halophilic Bacteroidetes from mesopelagic Southwest Indian Ocean with higher carbohydrate metabolic potential.</title>
        <authorList>
            <person name="Chen B."/>
            <person name="Zhang M."/>
            <person name="Lin D."/>
            <person name="Ye J."/>
            <person name="Tang K."/>
        </authorList>
    </citation>
    <scope>NUCLEOTIDE SEQUENCE</scope>
    <source>
        <strain evidence="3">TK19036</strain>
    </source>
</reference>
<evidence type="ECO:0000313" key="3">
    <source>
        <dbReference type="EMBL" id="WKN36472.1"/>
    </source>
</evidence>
<gene>
    <name evidence="3" type="ORF">K4G66_29350</name>
</gene>
<dbReference type="PANTHER" id="PTHR12149:SF8">
    <property type="entry name" value="PROTEIN-RIBULOSAMINE 3-KINASE"/>
    <property type="match status" value="1"/>
</dbReference>
<dbReference type="AlphaFoldDB" id="A0AA49GKF4"/>
<reference evidence="3" key="1">
    <citation type="journal article" date="2023" name="Comput. Struct. Biotechnol. J.">
        <title>Discovery of a novel marine Bacteroidetes with a rich repertoire of carbohydrate-active enzymes.</title>
        <authorList>
            <person name="Chen B."/>
            <person name="Liu G."/>
            <person name="Chen Q."/>
            <person name="Wang H."/>
            <person name="Liu L."/>
            <person name="Tang K."/>
        </authorList>
    </citation>
    <scope>NUCLEOTIDE SEQUENCE</scope>
    <source>
        <strain evidence="3">TK19036</strain>
    </source>
</reference>
<dbReference type="InterPro" id="IPR011009">
    <property type="entry name" value="Kinase-like_dom_sf"/>
</dbReference>
<name>A0AA49GKF4_9BACT</name>
<keyword evidence="2" id="KW-0808">Transferase</keyword>
<dbReference type="SUPFAM" id="SSF56112">
    <property type="entry name" value="Protein kinase-like (PK-like)"/>
    <property type="match status" value="1"/>
</dbReference>
<keyword evidence="2 3" id="KW-0418">Kinase</keyword>
<dbReference type="PANTHER" id="PTHR12149">
    <property type="entry name" value="FRUCTOSAMINE 3 KINASE-RELATED PROTEIN"/>
    <property type="match status" value="1"/>
</dbReference>